<dbReference type="Pfam" id="PF06089">
    <property type="entry name" value="Asparaginase_II"/>
    <property type="match status" value="1"/>
</dbReference>
<name>A0A6J6DLM8_9ZZZZ</name>
<sequence length="258" mass="27577">MLRAGLRLDLRELALVCASHAGSAQHQESALRILSTAGLRESALRNTPDKPLGITERREWGDREATSLAANCSGKHAGMVATAAINGWDLESYKDQGHPLQLLIRKEFEDLAGEKITRVSVDGCGAPLFAISLRGMVRAIHRITHSEDSIHRQVVEACTSFPEMVSGKGRVVTEAMEVMPGLLVKDGAEGVMIASLRGSGTMAWKMSDGSNRGDRPLLSASLSHLGVALGFDPVPVYGDGKVVGEIRASKLITDVASR</sequence>
<evidence type="ECO:0000313" key="1">
    <source>
        <dbReference type="EMBL" id="CAB4565010.1"/>
    </source>
</evidence>
<dbReference type="InterPro" id="IPR010349">
    <property type="entry name" value="Asparaginase_II"/>
</dbReference>
<dbReference type="AlphaFoldDB" id="A0A6J6DLM8"/>
<protein>
    <submittedName>
        <fullName evidence="1">Unannotated protein</fullName>
    </submittedName>
</protein>
<accession>A0A6J6DLM8</accession>
<dbReference type="PANTHER" id="PTHR42110:SF1">
    <property type="entry name" value="L-ASPARAGINASE, PUTATIVE (AFU_ORTHOLOGUE AFUA_3G11890)-RELATED"/>
    <property type="match status" value="1"/>
</dbReference>
<dbReference type="EMBL" id="CAEZTJ010000039">
    <property type="protein sequence ID" value="CAB4565010.1"/>
    <property type="molecule type" value="Genomic_DNA"/>
</dbReference>
<gene>
    <name evidence="1" type="ORF">UFOPK1650_00409</name>
</gene>
<organism evidence="1">
    <name type="scientific">freshwater metagenome</name>
    <dbReference type="NCBI Taxonomy" id="449393"/>
    <lineage>
        <taxon>unclassified sequences</taxon>
        <taxon>metagenomes</taxon>
        <taxon>ecological metagenomes</taxon>
    </lineage>
</organism>
<dbReference type="PANTHER" id="PTHR42110">
    <property type="entry name" value="L-ASPARAGINASE, PUTATIVE (AFU_ORTHOLOGUE AFUA_3G11890)-RELATED"/>
    <property type="match status" value="1"/>
</dbReference>
<reference evidence="1" key="1">
    <citation type="submission" date="2020-05" db="EMBL/GenBank/DDBJ databases">
        <authorList>
            <person name="Chiriac C."/>
            <person name="Salcher M."/>
            <person name="Ghai R."/>
            <person name="Kavagutti S V."/>
        </authorList>
    </citation>
    <scope>NUCLEOTIDE SEQUENCE</scope>
</reference>
<proteinExistence type="predicted"/>